<feature type="domain" description="NAD(P)-binding" evidence="9">
    <location>
        <begin position="8"/>
        <end position="308"/>
    </location>
</feature>
<evidence type="ECO:0000313" key="13">
    <source>
        <dbReference type="Proteomes" id="UP000585749"/>
    </source>
</evidence>
<dbReference type="EMBL" id="JAAXPM010000003">
    <property type="protein sequence ID" value="NKY66778.1"/>
    <property type="molecule type" value="Genomic_DNA"/>
</dbReference>
<dbReference type="Pfam" id="PF16363">
    <property type="entry name" value="GDP_Man_Dehyd"/>
    <property type="match status" value="1"/>
</dbReference>
<dbReference type="SUPFAM" id="SSF51735">
    <property type="entry name" value="NAD(P)-binding Rossmann-fold domains"/>
    <property type="match status" value="1"/>
</dbReference>
<evidence type="ECO:0000313" key="10">
    <source>
        <dbReference type="EMBL" id="NKY66778.1"/>
    </source>
</evidence>
<comment type="cofactor">
    <cofactor evidence="2 8">
        <name>NAD(+)</name>
        <dbReference type="ChEBI" id="CHEBI:57540"/>
    </cofactor>
</comment>
<comment type="catalytic activity">
    <reaction evidence="1 8">
        <text>dTDP-alpha-D-glucose = dTDP-4-dehydro-6-deoxy-alpha-D-glucose + H2O</text>
        <dbReference type="Rhea" id="RHEA:17221"/>
        <dbReference type="ChEBI" id="CHEBI:15377"/>
        <dbReference type="ChEBI" id="CHEBI:57477"/>
        <dbReference type="ChEBI" id="CHEBI:57649"/>
        <dbReference type="EC" id="4.2.1.46"/>
    </reaction>
</comment>
<comment type="caution">
    <text evidence="10">The sequence shown here is derived from an EMBL/GenBank/DDBJ whole genome shotgun (WGS) entry which is preliminary data.</text>
</comment>
<accession>A0A4Y4G153</accession>
<dbReference type="NCBIfam" id="TIGR01181">
    <property type="entry name" value="dTDP_gluc_dehyt"/>
    <property type="match status" value="1"/>
</dbReference>
<evidence type="ECO:0000256" key="5">
    <source>
        <dbReference type="ARBA" id="ARBA00016977"/>
    </source>
</evidence>
<evidence type="ECO:0000256" key="8">
    <source>
        <dbReference type="RuleBase" id="RU004473"/>
    </source>
</evidence>
<dbReference type="PANTHER" id="PTHR43000">
    <property type="entry name" value="DTDP-D-GLUCOSE 4,6-DEHYDRATASE-RELATED"/>
    <property type="match status" value="1"/>
</dbReference>
<protein>
    <recommendedName>
        <fullName evidence="5 8">dTDP-glucose 4,6-dehydratase</fullName>
        <ecNumber evidence="4 8">4.2.1.46</ecNumber>
    </recommendedName>
</protein>
<dbReference type="EC" id="4.2.1.46" evidence="4 8"/>
<dbReference type="Proteomes" id="UP000585749">
    <property type="component" value="Unassembled WGS sequence"/>
</dbReference>
<evidence type="ECO:0000256" key="2">
    <source>
        <dbReference type="ARBA" id="ARBA00001911"/>
    </source>
</evidence>
<dbReference type="InterPro" id="IPR005888">
    <property type="entry name" value="dTDP_Gluc_deHydtase"/>
</dbReference>
<gene>
    <name evidence="10" type="primary">rfbB</name>
    <name evidence="11" type="ORF">GA0061075_10459</name>
    <name evidence="10" type="ORF">HF960_03640</name>
</gene>
<dbReference type="CDD" id="cd05246">
    <property type="entry name" value="dTDP_GD_SDR_e"/>
    <property type="match status" value="1"/>
</dbReference>
<dbReference type="AlphaFoldDB" id="A0A4Y4G153"/>
<evidence type="ECO:0000259" key="9">
    <source>
        <dbReference type="Pfam" id="PF16363"/>
    </source>
</evidence>
<dbReference type="RefSeq" id="WP_074427063.1">
    <property type="nucleotide sequence ID" value="NZ_BJOF01000006.1"/>
</dbReference>
<keyword evidence="6" id="KW-0520">NAD</keyword>
<evidence type="ECO:0000256" key="4">
    <source>
        <dbReference type="ARBA" id="ARBA00011990"/>
    </source>
</evidence>
<dbReference type="Proteomes" id="UP000182448">
    <property type="component" value="Unassembled WGS sequence"/>
</dbReference>
<sequence length="338" mass="38360">MAKYNKILVTGGAGFIGTNFVRYVIKNNPDVQIVVLDKLTYAGNADNLKDLDRVQLVVGDINDAELVDQLVQKTQAVVHFAAESHNDRALHDPSIFMQTNLMGTFTLIEAARQYHVRFHHVLTDEVYGDLPLRPTTPALDKFTTASQYKPSSPYSATKAGADLLVRAWVRSFDLQATISNTSNNYGPYQHIEKFIPRQITNILSGIRPKLYGNGQNVRDWIHVLDHVAGIWAILERGEIGETYLLGANEELNNLTVLQMILQNMGRDSQDFDFVTDRPGHDLRYAIDATKTQQALNWQPQYTDFAAGLQQTIRWYQDHQSWWQADKATVEVNYAKHEQ</sequence>
<dbReference type="Gene3D" id="3.40.50.720">
    <property type="entry name" value="NAD(P)-binding Rossmann-like Domain"/>
    <property type="match status" value="1"/>
</dbReference>
<proteinExistence type="inferred from homology"/>
<reference evidence="11 12" key="1">
    <citation type="submission" date="2016-08" db="EMBL/GenBank/DDBJ databases">
        <authorList>
            <person name="Varghese N."/>
            <person name="Submissions Spin"/>
        </authorList>
    </citation>
    <scope>NUCLEOTIDE SEQUENCE [LARGE SCALE GENOMIC DNA]</scope>
    <source>
        <strain evidence="11 12">R-53116</strain>
    </source>
</reference>
<comment type="similarity">
    <text evidence="3 8">Belongs to the NAD(P)-dependent epimerase/dehydratase family. dTDP-glucose dehydratase subfamily.</text>
</comment>
<evidence type="ECO:0000313" key="12">
    <source>
        <dbReference type="Proteomes" id="UP000182448"/>
    </source>
</evidence>
<evidence type="ECO:0000256" key="7">
    <source>
        <dbReference type="ARBA" id="ARBA00023239"/>
    </source>
</evidence>
<dbReference type="InterPro" id="IPR036291">
    <property type="entry name" value="NAD(P)-bd_dom_sf"/>
</dbReference>
<dbReference type="InterPro" id="IPR016040">
    <property type="entry name" value="NAD(P)-bd_dom"/>
</dbReference>
<name>A0A4Y4G153_WEIHE</name>
<dbReference type="Gene3D" id="3.90.25.10">
    <property type="entry name" value="UDP-galactose 4-epimerase, domain 1"/>
    <property type="match status" value="1"/>
</dbReference>
<evidence type="ECO:0000313" key="11">
    <source>
        <dbReference type="EMBL" id="SCB85906.1"/>
    </source>
</evidence>
<evidence type="ECO:0000256" key="3">
    <source>
        <dbReference type="ARBA" id="ARBA00008178"/>
    </source>
</evidence>
<organism evidence="10 13">
    <name type="scientific">Weissella hellenica</name>
    <dbReference type="NCBI Taxonomy" id="46256"/>
    <lineage>
        <taxon>Bacteria</taxon>
        <taxon>Bacillati</taxon>
        <taxon>Bacillota</taxon>
        <taxon>Bacilli</taxon>
        <taxon>Lactobacillales</taxon>
        <taxon>Lactobacillaceae</taxon>
        <taxon>Weissella</taxon>
    </lineage>
</organism>
<evidence type="ECO:0000256" key="1">
    <source>
        <dbReference type="ARBA" id="ARBA00001539"/>
    </source>
</evidence>
<reference evidence="10 13" key="2">
    <citation type="submission" date="2020-04" db="EMBL/GenBank/DDBJ databases">
        <title>MicrobeNet Type strains.</title>
        <authorList>
            <person name="Nicholson A.C."/>
        </authorList>
    </citation>
    <scope>NUCLEOTIDE SEQUENCE [LARGE SCALE GENOMIC DNA]</scope>
    <source>
        <strain evidence="10 13">CCUG 33494</strain>
    </source>
</reference>
<dbReference type="GO" id="GO:0009225">
    <property type="term" value="P:nucleotide-sugar metabolic process"/>
    <property type="evidence" value="ECO:0007669"/>
    <property type="project" value="InterPro"/>
</dbReference>
<dbReference type="EMBL" id="FMAW01000004">
    <property type="protein sequence ID" value="SCB85906.1"/>
    <property type="molecule type" value="Genomic_DNA"/>
</dbReference>
<dbReference type="GO" id="GO:0008460">
    <property type="term" value="F:dTDP-glucose 4,6-dehydratase activity"/>
    <property type="evidence" value="ECO:0007669"/>
    <property type="project" value="UniProtKB-EC"/>
</dbReference>
<keyword evidence="7 8" id="KW-0456">Lyase</keyword>
<dbReference type="OrthoDB" id="9811743at2"/>
<keyword evidence="12" id="KW-1185">Reference proteome</keyword>
<evidence type="ECO:0000256" key="6">
    <source>
        <dbReference type="ARBA" id="ARBA00023027"/>
    </source>
</evidence>